<keyword evidence="15" id="KW-1185">Reference proteome</keyword>
<dbReference type="PANTHER" id="PTHR10150">
    <property type="entry name" value="DNA REPAIR ENDONUCLEASE XPF"/>
    <property type="match status" value="1"/>
</dbReference>
<dbReference type="PROSITE" id="PS51257">
    <property type="entry name" value="PROKAR_LIPOPROTEIN"/>
    <property type="match status" value="1"/>
</dbReference>
<dbReference type="Gene3D" id="3.40.50.10130">
    <property type="match status" value="1"/>
</dbReference>
<evidence type="ECO:0000256" key="8">
    <source>
        <dbReference type="ARBA" id="ARBA00023204"/>
    </source>
</evidence>
<feature type="region of interest" description="Disordered" evidence="11">
    <location>
        <begin position="979"/>
        <end position="1060"/>
    </location>
</feature>
<sequence>MGRKPNDSESTSNTSLILLLVVLSSCALVYLFLSVFLTPSREYSIEFEPLLLEEDAVAGEENGACCRGIENMELWGNAVKWGSDFKFNSSEECCKACKAMCSGNDGPCLCDSWVFCGNREACGSKFGECWLKKQKDTLAPQRQDLGQKVIWTSGLIFGKGEGIVGLETEYGTLHIKLFPDCAPHSVTYILELLTLRHCAGCQFYRAESRGLSWDSEGNHIKNAPLGPPFALIQGKLEPQGITFNKIPTEVCPIIRRGSVAWIGSGPEFFISLANHQEWKNAYTVFGSVLPEDMEIAEKIAQLPTTPDVWNNINVTVLKKPVPLLIQRIKKSNGDLNGIMVQFHEQIIGELLEDPNGGLVVLSSGLSLPKLISSLLHLHSSTTGTLLLLSPPSLKSLILHHHHSNHPQLPSEISAEFPANHRLSLYSSNSVFFITPRILIVDLLSNKLSPSLISGLVILNAHSLSETSTEAFIVRILRSSNRDLYVRAFSDKPHAMVSGFAKAERTMKCLYLKRLHLWPRFQVHVAEELERDPPVVVDVRVPMTKYMVGIQKAIIFFITPRILIVDLLSNKLSPSLISGLVILNAHSLSETSTEAFIVRILRSSNRDLYVRAFSDKPHAMVSGFAKAERTMKCLYLKRLHLWPRFQVHVAEELERDPPVVVDVRVPMTKYMVGIQKAIIEVMDACLKEMRKTNKVDVEDLTVENGLFKSFDEIVRRQLDPIWHTLGKKTKQLVSDLKTLRKLLDYLVRYDAVTFLKYLDTLRVSESFRSVWIFAESSYKIFDYAKKRVYRFGRSDGVKPSGQGKSVTGKKRKAKGDDKNEKEVGGTSSASTSSGLVLEEVLEEAPKWKVLREVLEEIEGERQKQREEFQVEGEENDSGIVLVACKDERSCMQLEECILNSTQKVMREEWEKYLLNKVDLRDLQTRYKKKPKDPKGFGVLDGIVPITPAPNAQASSSINKQEHDALLAAASELRNQAKKDCAIGDDLQPHDSSKKGGKGKGKGRSKKGPANVQSPGNKKAARNDKVETSDSENEGKKEEINPVTVDKPILRKHTQESNGSRTAKPLPLVHFYVLESDQPILDTLKPSVIIVYQPDITFVREIEVYKSENLSKNLKVYFLFYEDSTEVQKFEASIRRENAAFESLIRQKSMMMIPVDQDGRCLGLNSSVEPQASSSQNSITRKAGGRKEIEKEMQVIVDMREFMSSLPNILHQRGMRIIPVTLEVGDYIISPLICVERKSIQDLFMSFTSGRLYHQVETMVRYYKIPVLLIEFSQDKSFSFQSASDIGDDVTPNSIISKLSLLALHFPRLRIIWSRSLHATAEIFASLKANQDEPDETKAMRVGVPSEEGIVEDDVRAENYNTSAIEFLRRLPGVTDSNYRAIMDGCNSLADLALLPVERLAELMGGQKAARTLREFLDAKYPTLLSGRFIGNLLNA</sequence>
<comment type="similarity">
    <text evidence="2">Belongs to the XPF family.</text>
</comment>
<dbReference type="InterPro" id="IPR002130">
    <property type="entry name" value="Cyclophilin-type_PPIase_dom"/>
</dbReference>
<feature type="region of interest" description="Disordered" evidence="11">
    <location>
        <begin position="1164"/>
        <end position="1184"/>
    </location>
</feature>
<dbReference type="Pfam" id="PF00160">
    <property type="entry name" value="Pro_isomerase"/>
    <property type="match status" value="1"/>
</dbReference>
<dbReference type="GO" id="GO:0000724">
    <property type="term" value="P:double-strand break repair via homologous recombination"/>
    <property type="evidence" value="ECO:0007669"/>
    <property type="project" value="TreeGrafter"/>
</dbReference>
<evidence type="ECO:0000259" key="13">
    <source>
        <dbReference type="SMART" id="SM00891"/>
    </source>
</evidence>
<feature type="compositionally biased region" description="Basic and acidic residues" evidence="11">
    <location>
        <begin position="979"/>
        <end position="992"/>
    </location>
</feature>
<keyword evidence="9" id="KW-0539">Nucleus</keyword>
<keyword evidence="5" id="KW-0227">DNA damage</keyword>
<comment type="subcellular location">
    <subcellularLocation>
        <location evidence="1">Nucleus</location>
    </subcellularLocation>
</comment>
<evidence type="ECO:0000256" key="11">
    <source>
        <dbReference type="SAM" id="MobiDB-lite"/>
    </source>
</evidence>
<evidence type="ECO:0000256" key="7">
    <source>
        <dbReference type="ARBA" id="ARBA00023125"/>
    </source>
</evidence>
<evidence type="ECO:0000256" key="12">
    <source>
        <dbReference type="SAM" id="Phobius"/>
    </source>
</evidence>
<feature type="region of interest" description="Disordered" evidence="11">
    <location>
        <begin position="795"/>
        <end position="830"/>
    </location>
</feature>
<feature type="coiled-coil region" evidence="10">
    <location>
        <begin position="846"/>
        <end position="873"/>
    </location>
</feature>
<evidence type="ECO:0000256" key="6">
    <source>
        <dbReference type="ARBA" id="ARBA00022801"/>
    </source>
</evidence>
<keyword evidence="3" id="KW-0540">Nuclease</keyword>
<name>A0AAW0JB78_QUESU</name>
<dbReference type="GO" id="GO:0000014">
    <property type="term" value="F:single-stranded DNA endodeoxyribonuclease activity"/>
    <property type="evidence" value="ECO:0007669"/>
    <property type="project" value="TreeGrafter"/>
</dbReference>
<evidence type="ECO:0000256" key="4">
    <source>
        <dbReference type="ARBA" id="ARBA00022759"/>
    </source>
</evidence>
<dbReference type="SUPFAM" id="SSF50891">
    <property type="entry name" value="Cyclophilin-like"/>
    <property type="match status" value="1"/>
</dbReference>
<feature type="compositionally biased region" description="Basic and acidic residues" evidence="11">
    <location>
        <begin position="813"/>
        <end position="822"/>
    </location>
</feature>
<keyword evidence="12" id="KW-0812">Transmembrane</keyword>
<organism evidence="14 15">
    <name type="scientific">Quercus suber</name>
    <name type="common">Cork oak</name>
    <dbReference type="NCBI Taxonomy" id="58331"/>
    <lineage>
        <taxon>Eukaryota</taxon>
        <taxon>Viridiplantae</taxon>
        <taxon>Streptophyta</taxon>
        <taxon>Embryophyta</taxon>
        <taxon>Tracheophyta</taxon>
        <taxon>Spermatophyta</taxon>
        <taxon>Magnoliopsida</taxon>
        <taxon>eudicotyledons</taxon>
        <taxon>Gunneridae</taxon>
        <taxon>Pentapetalae</taxon>
        <taxon>rosids</taxon>
        <taxon>fabids</taxon>
        <taxon>Fagales</taxon>
        <taxon>Fagaceae</taxon>
        <taxon>Quercus</taxon>
    </lineage>
</organism>
<comment type="caution">
    <text evidence="14">The sequence shown here is derived from an EMBL/GenBank/DDBJ whole genome shotgun (WGS) entry which is preliminary data.</text>
</comment>
<feature type="compositionally biased region" description="Basic residues" evidence="11">
    <location>
        <begin position="993"/>
        <end position="1005"/>
    </location>
</feature>
<evidence type="ECO:0000256" key="2">
    <source>
        <dbReference type="ARBA" id="ARBA00010015"/>
    </source>
</evidence>
<dbReference type="GO" id="GO:1901255">
    <property type="term" value="P:nucleotide-excision repair involved in interstrand cross-link repair"/>
    <property type="evidence" value="ECO:0007669"/>
    <property type="project" value="TreeGrafter"/>
</dbReference>
<dbReference type="SUPFAM" id="SSF52980">
    <property type="entry name" value="Restriction endonuclease-like"/>
    <property type="match status" value="1"/>
</dbReference>
<dbReference type="Proteomes" id="UP000237347">
    <property type="component" value="Unassembled WGS sequence"/>
</dbReference>
<dbReference type="FunFam" id="2.40.100.10:FF:000086">
    <property type="entry name" value="Predicted protein"/>
    <property type="match status" value="1"/>
</dbReference>
<dbReference type="GO" id="GO:0000712">
    <property type="term" value="P:resolution of meiotic recombination intermediates"/>
    <property type="evidence" value="ECO:0007669"/>
    <property type="project" value="TreeGrafter"/>
</dbReference>
<keyword evidence="12" id="KW-0472">Membrane</keyword>
<dbReference type="InterPro" id="IPR010994">
    <property type="entry name" value="RuvA_2-like"/>
</dbReference>
<feature type="domain" description="ERCC4" evidence="13">
    <location>
        <begin position="1192"/>
        <end position="1272"/>
    </location>
</feature>
<dbReference type="InterPro" id="IPR029000">
    <property type="entry name" value="Cyclophilin-like_dom_sf"/>
</dbReference>
<dbReference type="Gene3D" id="2.40.100.10">
    <property type="entry name" value="Cyclophilin-like"/>
    <property type="match status" value="1"/>
</dbReference>
<keyword evidence="6" id="KW-0378">Hydrolase</keyword>
<proteinExistence type="inferred from homology"/>
<dbReference type="Gene3D" id="1.10.150.20">
    <property type="entry name" value="5' to 3' exonuclease, C-terminal subdomain"/>
    <property type="match status" value="1"/>
</dbReference>
<evidence type="ECO:0000256" key="10">
    <source>
        <dbReference type="SAM" id="Coils"/>
    </source>
</evidence>
<dbReference type="InterPro" id="IPR047520">
    <property type="entry name" value="XPF_nuclease"/>
</dbReference>
<dbReference type="CDD" id="cd20078">
    <property type="entry name" value="XPF_nuclease_XPF_euk"/>
    <property type="match status" value="1"/>
</dbReference>
<evidence type="ECO:0000256" key="3">
    <source>
        <dbReference type="ARBA" id="ARBA00022722"/>
    </source>
</evidence>
<feature type="transmembrane region" description="Helical" evidence="12">
    <location>
        <begin position="16"/>
        <end position="37"/>
    </location>
</feature>
<dbReference type="FunFam" id="3.40.50.10130:FF:000002">
    <property type="entry name" value="DNA repair endonuclease XPF"/>
    <property type="match status" value="1"/>
</dbReference>
<keyword evidence="8" id="KW-0234">DNA repair</keyword>
<dbReference type="SUPFAM" id="SSF47781">
    <property type="entry name" value="RuvA domain 2-like"/>
    <property type="match status" value="1"/>
</dbReference>
<evidence type="ECO:0000256" key="1">
    <source>
        <dbReference type="ARBA" id="ARBA00004123"/>
    </source>
</evidence>
<dbReference type="PANTHER" id="PTHR10150:SF0">
    <property type="entry name" value="DNA REPAIR ENDONUCLEASE XPF"/>
    <property type="match status" value="1"/>
</dbReference>
<gene>
    <name evidence="14" type="primary">UVH1</name>
    <name evidence="14" type="ORF">CFP56_035616</name>
</gene>
<accession>A0AAW0JB78</accession>
<dbReference type="InterPro" id="IPR011335">
    <property type="entry name" value="Restrct_endonuc-II-like"/>
</dbReference>
<evidence type="ECO:0000256" key="9">
    <source>
        <dbReference type="ARBA" id="ARBA00023242"/>
    </source>
</evidence>
<dbReference type="GO" id="GO:0003684">
    <property type="term" value="F:damaged DNA binding"/>
    <property type="evidence" value="ECO:0007669"/>
    <property type="project" value="TreeGrafter"/>
</dbReference>
<protein>
    <submittedName>
        <fullName evidence="14">Dna repair endonuclease uvh1</fullName>
    </submittedName>
</protein>
<evidence type="ECO:0000256" key="5">
    <source>
        <dbReference type="ARBA" id="ARBA00022763"/>
    </source>
</evidence>
<keyword evidence="12" id="KW-1133">Transmembrane helix</keyword>
<keyword evidence="10" id="KW-0175">Coiled coil</keyword>
<dbReference type="GO" id="GO:0003755">
    <property type="term" value="F:peptidyl-prolyl cis-trans isomerase activity"/>
    <property type="evidence" value="ECO:0007669"/>
    <property type="project" value="InterPro"/>
</dbReference>
<feature type="compositionally biased region" description="Polar residues" evidence="11">
    <location>
        <begin position="1164"/>
        <end position="1178"/>
    </location>
</feature>
<dbReference type="SMART" id="SM00891">
    <property type="entry name" value="ERCC4"/>
    <property type="match status" value="1"/>
</dbReference>
<keyword evidence="4 14" id="KW-0255">Endonuclease</keyword>
<evidence type="ECO:0000313" key="15">
    <source>
        <dbReference type="Proteomes" id="UP000237347"/>
    </source>
</evidence>
<dbReference type="GO" id="GO:0000110">
    <property type="term" value="C:nucleotide-excision repair factor 1 complex"/>
    <property type="evidence" value="ECO:0007669"/>
    <property type="project" value="TreeGrafter"/>
</dbReference>
<dbReference type="FunFam" id="1.10.150.20:FF:000038">
    <property type="entry name" value="DNA repair endonuclease UVH1"/>
    <property type="match status" value="1"/>
</dbReference>
<dbReference type="EMBL" id="PKMF04000636">
    <property type="protein sequence ID" value="KAK7823371.1"/>
    <property type="molecule type" value="Genomic_DNA"/>
</dbReference>
<dbReference type="GO" id="GO:0003697">
    <property type="term" value="F:single-stranded DNA binding"/>
    <property type="evidence" value="ECO:0007669"/>
    <property type="project" value="TreeGrafter"/>
</dbReference>
<evidence type="ECO:0000313" key="14">
    <source>
        <dbReference type="EMBL" id="KAK7823371.1"/>
    </source>
</evidence>
<keyword evidence="7" id="KW-0238">DNA-binding</keyword>
<dbReference type="Pfam" id="PF02732">
    <property type="entry name" value="ERCC4"/>
    <property type="match status" value="1"/>
</dbReference>
<feature type="compositionally biased region" description="Basic and acidic residues" evidence="11">
    <location>
        <begin position="1019"/>
        <end position="1038"/>
    </location>
</feature>
<reference evidence="14 15" key="1">
    <citation type="journal article" date="2018" name="Sci. Data">
        <title>The draft genome sequence of cork oak.</title>
        <authorList>
            <person name="Ramos A.M."/>
            <person name="Usie A."/>
            <person name="Barbosa P."/>
            <person name="Barros P.M."/>
            <person name="Capote T."/>
            <person name="Chaves I."/>
            <person name="Simoes F."/>
            <person name="Abreu I."/>
            <person name="Carrasquinho I."/>
            <person name="Faro C."/>
            <person name="Guimaraes J.B."/>
            <person name="Mendonca D."/>
            <person name="Nobrega F."/>
            <person name="Rodrigues L."/>
            <person name="Saibo N.J.M."/>
            <person name="Varela M.C."/>
            <person name="Egas C."/>
            <person name="Matos J."/>
            <person name="Miguel C.M."/>
            <person name="Oliveira M.M."/>
            <person name="Ricardo C.P."/>
            <person name="Goncalves S."/>
        </authorList>
    </citation>
    <scope>NUCLEOTIDE SEQUENCE [LARGE SCALE GENOMIC DNA]</scope>
    <source>
        <strain evidence="15">cv. HL8</strain>
    </source>
</reference>
<dbReference type="InterPro" id="IPR006166">
    <property type="entry name" value="ERCC4_domain"/>
</dbReference>